<dbReference type="Pfam" id="PF05930">
    <property type="entry name" value="Phage_AlpA"/>
    <property type="match status" value="1"/>
</dbReference>
<dbReference type="InterPro" id="IPR009061">
    <property type="entry name" value="DNA-bd_dom_put_sf"/>
</dbReference>
<comment type="caution">
    <text evidence="1">The sequence shown here is derived from an EMBL/GenBank/DDBJ whole genome shotgun (WGS) entry which is preliminary data.</text>
</comment>
<name>A0AAW5W6K7_9ENTR</name>
<dbReference type="Gene3D" id="1.10.238.160">
    <property type="match status" value="1"/>
</dbReference>
<dbReference type="Proteomes" id="UP001207430">
    <property type="component" value="Unassembled WGS sequence"/>
</dbReference>
<protein>
    <submittedName>
        <fullName evidence="1">AlpA family phage regulatory protein</fullName>
    </submittedName>
</protein>
<evidence type="ECO:0000313" key="1">
    <source>
        <dbReference type="EMBL" id="MCX9003610.1"/>
    </source>
</evidence>
<sequence length="71" mass="8392">MKSNNTISDRVVLLRQPQQLIRINKMLQLLDCSRTTLYRWVKAGIFPQPIIHAGRTLGWPEQAYEDWLKIQ</sequence>
<accession>A0AAW5W6K7</accession>
<dbReference type="EMBL" id="JANDBG010000018">
    <property type="protein sequence ID" value="MCX9003610.1"/>
    <property type="molecule type" value="Genomic_DNA"/>
</dbReference>
<gene>
    <name evidence="1" type="ORF">NLN86_18390</name>
</gene>
<dbReference type="AlphaFoldDB" id="A0AAW5W6K7"/>
<dbReference type="InterPro" id="IPR010260">
    <property type="entry name" value="AlpA"/>
</dbReference>
<evidence type="ECO:0000313" key="2">
    <source>
        <dbReference type="Proteomes" id="UP001207430"/>
    </source>
</evidence>
<dbReference type="SUPFAM" id="SSF46955">
    <property type="entry name" value="Putative DNA-binding domain"/>
    <property type="match status" value="1"/>
</dbReference>
<reference evidence="1" key="1">
    <citation type="submission" date="2022-07" db="EMBL/GenBank/DDBJ databases">
        <title>Genome Sequence of Citrobacter portucalensis from Edible Snails.</title>
        <authorList>
            <person name="Okafor A.C."/>
            <person name="Ogbo F.C."/>
            <person name="Ruppitsch W."/>
            <person name="Allerberger F."/>
        </authorList>
    </citation>
    <scope>NUCLEOTIDE SEQUENCE</scope>
    <source>
        <strain evidence="1">Igbk 7</strain>
    </source>
</reference>
<dbReference type="RefSeq" id="WP_267449270.1">
    <property type="nucleotide sequence ID" value="NZ_JANDBG010000018.1"/>
</dbReference>
<organism evidence="1 2">
    <name type="scientific">Citrobacter portucalensis</name>
    <dbReference type="NCBI Taxonomy" id="1639133"/>
    <lineage>
        <taxon>Bacteria</taxon>
        <taxon>Pseudomonadati</taxon>
        <taxon>Pseudomonadota</taxon>
        <taxon>Gammaproteobacteria</taxon>
        <taxon>Enterobacterales</taxon>
        <taxon>Enterobacteriaceae</taxon>
        <taxon>Citrobacter</taxon>
        <taxon>Citrobacter freundii complex</taxon>
    </lineage>
</organism>
<proteinExistence type="predicted"/>